<accession>A0A0A9GXT6</accession>
<evidence type="ECO:0000313" key="2">
    <source>
        <dbReference type="EMBL" id="JAE25398.1"/>
    </source>
</evidence>
<feature type="region of interest" description="Disordered" evidence="1">
    <location>
        <begin position="1"/>
        <end position="32"/>
    </location>
</feature>
<evidence type="ECO:0000256" key="1">
    <source>
        <dbReference type="SAM" id="MobiDB-lite"/>
    </source>
</evidence>
<protein>
    <submittedName>
        <fullName evidence="2">Uncharacterized protein</fullName>
    </submittedName>
</protein>
<organism evidence="2">
    <name type="scientific">Arundo donax</name>
    <name type="common">Giant reed</name>
    <name type="synonym">Donax arundinaceus</name>
    <dbReference type="NCBI Taxonomy" id="35708"/>
    <lineage>
        <taxon>Eukaryota</taxon>
        <taxon>Viridiplantae</taxon>
        <taxon>Streptophyta</taxon>
        <taxon>Embryophyta</taxon>
        <taxon>Tracheophyta</taxon>
        <taxon>Spermatophyta</taxon>
        <taxon>Magnoliopsida</taxon>
        <taxon>Liliopsida</taxon>
        <taxon>Poales</taxon>
        <taxon>Poaceae</taxon>
        <taxon>PACMAD clade</taxon>
        <taxon>Arundinoideae</taxon>
        <taxon>Arundineae</taxon>
        <taxon>Arundo</taxon>
    </lineage>
</organism>
<proteinExistence type="predicted"/>
<dbReference type="AlphaFoldDB" id="A0A0A9GXT6"/>
<reference evidence="2" key="1">
    <citation type="submission" date="2014-09" db="EMBL/GenBank/DDBJ databases">
        <authorList>
            <person name="Magalhaes I.L.F."/>
            <person name="Oliveira U."/>
            <person name="Santos F.R."/>
            <person name="Vidigal T.H.D.A."/>
            <person name="Brescovit A.D."/>
            <person name="Santos A.J."/>
        </authorList>
    </citation>
    <scope>NUCLEOTIDE SEQUENCE</scope>
    <source>
        <tissue evidence="2">Shoot tissue taken approximately 20 cm above the soil surface</tissue>
    </source>
</reference>
<name>A0A0A9GXT6_ARUDO</name>
<sequence>MVSGLPSRGDSTSPLSCHHTPPEIELPHNQTVHSPTHKACGMYVINWARKEHWYSVLNWPGQAPSAPISTQHTCTRHRYSNMGNIQIHPPTQYIRYLPSHPGMKTVSHIFPLLKLTHQYLRYHPSHHDHQE</sequence>
<dbReference type="EMBL" id="GBRH01172498">
    <property type="protein sequence ID" value="JAE25398.1"/>
    <property type="molecule type" value="Transcribed_RNA"/>
</dbReference>
<reference evidence="2" key="2">
    <citation type="journal article" date="2015" name="Data Brief">
        <title>Shoot transcriptome of the giant reed, Arundo donax.</title>
        <authorList>
            <person name="Barrero R.A."/>
            <person name="Guerrero F.D."/>
            <person name="Moolhuijzen P."/>
            <person name="Goolsby J.A."/>
            <person name="Tidwell J."/>
            <person name="Bellgard S.E."/>
            <person name="Bellgard M.I."/>
        </authorList>
    </citation>
    <scope>NUCLEOTIDE SEQUENCE</scope>
    <source>
        <tissue evidence="2">Shoot tissue taken approximately 20 cm above the soil surface</tissue>
    </source>
</reference>